<dbReference type="RefSeq" id="WP_132473544.1">
    <property type="nucleotide sequence ID" value="NZ_JBHRVM010000001.1"/>
</dbReference>
<keyword evidence="12" id="KW-1185">Reference proteome</keyword>
<keyword evidence="5" id="KW-0819">tRNA processing</keyword>
<name>A0A4R3VGV4_9BURK</name>
<keyword evidence="6" id="KW-0479">Metal-binding</keyword>
<evidence type="ECO:0000256" key="9">
    <source>
        <dbReference type="ARBA" id="ARBA00022842"/>
    </source>
</evidence>
<comment type="subcellular location">
    <subcellularLocation>
        <location evidence="1">Cytoplasm</location>
    </subcellularLocation>
</comment>
<dbReference type="PANTHER" id="PTHR33540:SF2">
    <property type="entry name" value="TRNA THREONYLCARBAMOYLADENOSINE BIOSYNTHESIS PROTEIN TSAE"/>
    <property type="match status" value="1"/>
</dbReference>
<dbReference type="EMBL" id="SMBX01000001">
    <property type="protein sequence ID" value="TCV03263.1"/>
    <property type="molecule type" value="Genomic_DNA"/>
</dbReference>
<dbReference type="Pfam" id="PF02367">
    <property type="entry name" value="TsaE"/>
    <property type="match status" value="1"/>
</dbReference>
<evidence type="ECO:0000256" key="4">
    <source>
        <dbReference type="ARBA" id="ARBA00022490"/>
    </source>
</evidence>
<dbReference type="GO" id="GO:0046872">
    <property type="term" value="F:metal ion binding"/>
    <property type="evidence" value="ECO:0007669"/>
    <property type="project" value="UniProtKB-KW"/>
</dbReference>
<comment type="caution">
    <text evidence="11">The sequence shown here is derived from an EMBL/GenBank/DDBJ whole genome shotgun (WGS) entry which is preliminary data.</text>
</comment>
<evidence type="ECO:0000256" key="3">
    <source>
        <dbReference type="ARBA" id="ARBA00019010"/>
    </source>
</evidence>
<dbReference type="InterPro" id="IPR027417">
    <property type="entry name" value="P-loop_NTPase"/>
</dbReference>
<evidence type="ECO:0000256" key="5">
    <source>
        <dbReference type="ARBA" id="ARBA00022694"/>
    </source>
</evidence>
<evidence type="ECO:0000313" key="11">
    <source>
        <dbReference type="EMBL" id="TCV03263.1"/>
    </source>
</evidence>
<dbReference type="GO" id="GO:0002949">
    <property type="term" value="P:tRNA threonylcarbamoyladenosine modification"/>
    <property type="evidence" value="ECO:0007669"/>
    <property type="project" value="InterPro"/>
</dbReference>
<evidence type="ECO:0000256" key="10">
    <source>
        <dbReference type="ARBA" id="ARBA00032441"/>
    </source>
</evidence>
<proteinExistence type="inferred from homology"/>
<gene>
    <name evidence="11" type="ORF">EV686_101727</name>
</gene>
<sequence>MKNPSQTTDIRFHLSSESDTERLAQWLAPLLTDAAGDDGPGGRIHLHGDLGAGKTSFARAFLRACGVTGRIKSPSYALLETYKVSNLYFYHLDFYRFGDSQEWLDAGFRDILQKNAVVLIEWPEQAGALLPPPDLDFFLEHADTGRAARLTAHSKRGTLWLNTLAPRLQTLPHA</sequence>
<evidence type="ECO:0000256" key="1">
    <source>
        <dbReference type="ARBA" id="ARBA00004496"/>
    </source>
</evidence>
<dbReference type="SUPFAM" id="SSF52540">
    <property type="entry name" value="P-loop containing nucleoside triphosphate hydrolases"/>
    <property type="match status" value="1"/>
</dbReference>
<evidence type="ECO:0000256" key="7">
    <source>
        <dbReference type="ARBA" id="ARBA00022741"/>
    </source>
</evidence>
<keyword evidence="4" id="KW-0963">Cytoplasm</keyword>
<dbReference type="GO" id="GO:0005524">
    <property type="term" value="F:ATP binding"/>
    <property type="evidence" value="ECO:0007669"/>
    <property type="project" value="UniProtKB-KW"/>
</dbReference>
<keyword evidence="8" id="KW-0067">ATP-binding</keyword>
<evidence type="ECO:0000313" key="12">
    <source>
        <dbReference type="Proteomes" id="UP000294692"/>
    </source>
</evidence>
<evidence type="ECO:0000256" key="2">
    <source>
        <dbReference type="ARBA" id="ARBA00007599"/>
    </source>
</evidence>
<evidence type="ECO:0000256" key="6">
    <source>
        <dbReference type="ARBA" id="ARBA00022723"/>
    </source>
</evidence>
<keyword evidence="9" id="KW-0460">Magnesium</keyword>
<organism evidence="11 12">
    <name type="scientific">Paracandidimonas soli</name>
    <dbReference type="NCBI Taxonomy" id="1917182"/>
    <lineage>
        <taxon>Bacteria</taxon>
        <taxon>Pseudomonadati</taxon>
        <taxon>Pseudomonadota</taxon>
        <taxon>Betaproteobacteria</taxon>
        <taxon>Burkholderiales</taxon>
        <taxon>Alcaligenaceae</taxon>
        <taxon>Paracandidimonas</taxon>
    </lineage>
</organism>
<dbReference type="PANTHER" id="PTHR33540">
    <property type="entry name" value="TRNA THREONYLCARBAMOYLADENOSINE BIOSYNTHESIS PROTEIN TSAE"/>
    <property type="match status" value="1"/>
</dbReference>
<dbReference type="OrthoDB" id="9800307at2"/>
<dbReference type="InterPro" id="IPR003442">
    <property type="entry name" value="T6A_TsaE"/>
</dbReference>
<protein>
    <recommendedName>
        <fullName evidence="3">tRNA threonylcarbamoyladenosine biosynthesis protein TsaE</fullName>
    </recommendedName>
    <alternativeName>
        <fullName evidence="10">t(6)A37 threonylcarbamoyladenosine biosynthesis protein TsaE</fullName>
    </alternativeName>
</protein>
<dbReference type="Gene3D" id="3.40.50.300">
    <property type="entry name" value="P-loop containing nucleotide triphosphate hydrolases"/>
    <property type="match status" value="1"/>
</dbReference>
<keyword evidence="7" id="KW-0547">Nucleotide-binding</keyword>
<reference evidence="11 12" key="1">
    <citation type="submission" date="2019-03" db="EMBL/GenBank/DDBJ databases">
        <title>Genomic Encyclopedia of Type Strains, Phase IV (KMG-IV): sequencing the most valuable type-strain genomes for metagenomic binning, comparative biology and taxonomic classification.</title>
        <authorList>
            <person name="Goeker M."/>
        </authorList>
    </citation>
    <scope>NUCLEOTIDE SEQUENCE [LARGE SCALE GENOMIC DNA]</scope>
    <source>
        <strain evidence="11 12">DSM 100048</strain>
    </source>
</reference>
<dbReference type="Proteomes" id="UP000294692">
    <property type="component" value="Unassembled WGS sequence"/>
</dbReference>
<accession>A0A4R3VGV4</accession>
<dbReference type="GO" id="GO:0005737">
    <property type="term" value="C:cytoplasm"/>
    <property type="evidence" value="ECO:0007669"/>
    <property type="project" value="UniProtKB-SubCell"/>
</dbReference>
<dbReference type="AlphaFoldDB" id="A0A4R3VGV4"/>
<evidence type="ECO:0000256" key="8">
    <source>
        <dbReference type="ARBA" id="ARBA00022840"/>
    </source>
</evidence>
<dbReference type="NCBIfam" id="TIGR00150">
    <property type="entry name" value="T6A_YjeE"/>
    <property type="match status" value="1"/>
</dbReference>
<comment type="similarity">
    <text evidence="2">Belongs to the TsaE family.</text>
</comment>